<feature type="domain" description="Tyr recombinase" evidence="5">
    <location>
        <begin position="119"/>
        <end position="307"/>
    </location>
</feature>
<evidence type="ECO:0000313" key="7">
    <source>
        <dbReference type="EMBL" id="ABP75708.1"/>
    </source>
</evidence>
<evidence type="ECO:0000256" key="1">
    <source>
        <dbReference type="ARBA" id="ARBA00022908"/>
    </source>
</evidence>
<dbReference type="SUPFAM" id="SSF56349">
    <property type="entry name" value="DNA breaking-rejoining enzymes"/>
    <property type="match status" value="1"/>
</dbReference>
<proteinExistence type="predicted"/>
<evidence type="ECO:0000256" key="2">
    <source>
        <dbReference type="ARBA" id="ARBA00023125"/>
    </source>
</evidence>
<evidence type="ECO:0000256" key="4">
    <source>
        <dbReference type="PROSITE-ProRule" id="PRU01248"/>
    </source>
</evidence>
<dbReference type="KEGG" id="spc:Sputcn32_1987"/>
<dbReference type="InterPro" id="IPR011010">
    <property type="entry name" value="DNA_brk_join_enz"/>
</dbReference>
<dbReference type="STRING" id="319224.Sputcn32_1987"/>
<dbReference type="InterPro" id="IPR002104">
    <property type="entry name" value="Integrase_catalytic"/>
</dbReference>
<dbReference type="CDD" id="cd00799">
    <property type="entry name" value="INT_Cre_C"/>
    <property type="match status" value="1"/>
</dbReference>
<dbReference type="eggNOG" id="COG0582">
    <property type="taxonomic scope" value="Bacteria"/>
</dbReference>
<dbReference type="InterPro" id="IPR010998">
    <property type="entry name" value="Integrase_recombinase_N"/>
</dbReference>
<evidence type="ECO:0000256" key="3">
    <source>
        <dbReference type="ARBA" id="ARBA00023172"/>
    </source>
</evidence>
<dbReference type="InterPro" id="IPR013762">
    <property type="entry name" value="Integrase-like_cat_sf"/>
</dbReference>
<dbReference type="AlphaFoldDB" id="A4Y6X5"/>
<dbReference type="Gene3D" id="1.10.150.130">
    <property type="match status" value="1"/>
</dbReference>
<protein>
    <submittedName>
        <fullName evidence="7">Phage integrase family protein</fullName>
    </submittedName>
</protein>
<evidence type="ECO:0000259" key="6">
    <source>
        <dbReference type="PROSITE" id="PS51900"/>
    </source>
</evidence>
<dbReference type="SUPFAM" id="SSF47823">
    <property type="entry name" value="lambda integrase-like, N-terminal domain"/>
    <property type="match status" value="1"/>
</dbReference>
<keyword evidence="1" id="KW-0229">DNA integration</keyword>
<dbReference type="GO" id="GO:0006310">
    <property type="term" value="P:DNA recombination"/>
    <property type="evidence" value="ECO:0007669"/>
    <property type="project" value="UniProtKB-KW"/>
</dbReference>
<dbReference type="GO" id="GO:0003677">
    <property type="term" value="F:DNA binding"/>
    <property type="evidence" value="ECO:0007669"/>
    <property type="project" value="UniProtKB-UniRule"/>
</dbReference>
<keyword evidence="3" id="KW-0233">DNA recombination</keyword>
<dbReference type="InterPro" id="IPR052925">
    <property type="entry name" value="Phage_Integrase-like_Recomb"/>
</dbReference>
<reference evidence="7" key="1">
    <citation type="submission" date="2007-04" db="EMBL/GenBank/DDBJ databases">
        <title>Complete sequence of Shewanella putrefaciens CN-32.</title>
        <authorList>
            <consortium name="US DOE Joint Genome Institute"/>
            <person name="Copeland A."/>
            <person name="Lucas S."/>
            <person name="Lapidus A."/>
            <person name="Barry K."/>
            <person name="Detter J.C."/>
            <person name="Glavina del Rio T."/>
            <person name="Hammon N."/>
            <person name="Israni S."/>
            <person name="Dalin E."/>
            <person name="Tice H."/>
            <person name="Pitluck S."/>
            <person name="Chain P."/>
            <person name="Malfatti S."/>
            <person name="Shin M."/>
            <person name="Vergez L."/>
            <person name="Schmutz J."/>
            <person name="Larimer F."/>
            <person name="Land M."/>
            <person name="Hauser L."/>
            <person name="Kyrpides N."/>
            <person name="Mikhailova N."/>
            <person name="Romine M.F."/>
            <person name="Fredrickson J."/>
            <person name="Tiedje J."/>
            <person name="Richardson P."/>
        </authorList>
    </citation>
    <scope>NUCLEOTIDE SEQUENCE [LARGE SCALE GENOMIC DNA]</scope>
    <source>
        <strain evidence="7">CN-32</strain>
    </source>
</reference>
<dbReference type="EMBL" id="CP000681">
    <property type="protein sequence ID" value="ABP75708.1"/>
    <property type="molecule type" value="Genomic_DNA"/>
</dbReference>
<organism evidence="7">
    <name type="scientific">Shewanella putrefaciens (strain CN-32 / ATCC BAA-453)</name>
    <dbReference type="NCBI Taxonomy" id="319224"/>
    <lineage>
        <taxon>Bacteria</taxon>
        <taxon>Pseudomonadati</taxon>
        <taxon>Pseudomonadota</taxon>
        <taxon>Gammaproteobacteria</taxon>
        <taxon>Alteromonadales</taxon>
        <taxon>Shewanellaceae</taxon>
        <taxon>Shewanella</taxon>
    </lineage>
</organism>
<dbReference type="PANTHER" id="PTHR34605:SF3">
    <property type="entry name" value="P CELL-TYPE AGGLUTINATION PROTEIN MAP4-LIKE-RELATED"/>
    <property type="match status" value="1"/>
</dbReference>
<keyword evidence="2 4" id="KW-0238">DNA-binding</keyword>
<dbReference type="HOGENOM" id="CLU_047407_1_1_6"/>
<evidence type="ECO:0000259" key="5">
    <source>
        <dbReference type="PROSITE" id="PS51898"/>
    </source>
</evidence>
<dbReference type="PANTHER" id="PTHR34605">
    <property type="entry name" value="PHAGE_INTEGRASE DOMAIN-CONTAINING PROTEIN"/>
    <property type="match status" value="1"/>
</dbReference>
<dbReference type="PROSITE" id="PS51900">
    <property type="entry name" value="CB"/>
    <property type="match status" value="1"/>
</dbReference>
<dbReference type="InterPro" id="IPR044068">
    <property type="entry name" value="CB"/>
</dbReference>
<dbReference type="Gene3D" id="1.10.443.10">
    <property type="entry name" value="Intergrase catalytic core"/>
    <property type="match status" value="1"/>
</dbReference>
<name>A4Y6X5_SHEPC</name>
<feature type="domain" description="Core-binding (CB)" evidence="6">
    <location>
        <begin position="1"/>
        <end position="73"/>
    </location>
</feature>
<accession>A4Y6X5</accession>
<dbReference type="Pfam" id="PF00589">
    <property type="entry name" value="Phage_integrase"/>
    <property type="match status" value="1"/>
</dbReference>
<dbReference type="PROSITE" id="PS51898">
    <property type="entry name" value="TYR_RECOMBINASE"/>
    <property type="match status" value="1"/>
</dbReference>
<dbReference type="GO" id="GO:0015074">
    <property type="term" value="P:DNA integration"/>
    <property type="evidence" value="ECO:0007669"/>
    <property type="project" value="UniProtKB-KW"/>
</dbReference>
<gene>
    <name evidence="7" type="ordered locus">Sputcn32_1987</name>
</gene>
<sequence>MNKVDRYLHAATREHTRRSYQSAVEHFEVQWGGVLPTTAAELARYLAHYADSLAISTLKQRIAALSSWHQTQGFADPTKAPMIRQLLKGIRELHPAKTKQAKPLQLAILEQVIRYLEQQEAKAIESGEQHRLLRVARDKALILMGFWRAFRSDEISRLQIEHIEFHPGEGLTAYLPRNKTDRLNKGTAYRLPELHRLCPVEACRHYLFLLDQPSGPLFRGITRWGTVSASAIRSDSVIPLLRITLERAGVLNTELYSSHSLRRGFANWASQQGWSLKQLMEHVGWKDVKSAMRYIEDQDRFAQTAIDAALGNEKGSNKH</sequence>